<dbReference type="Gene3D" id="1.10.10.10">
    <property type="entry name" value="Winged helix-like DNA-binding domain superfamily/Winged helix DNA-binding domain"/>
    <property type="match status" value="1"/>
</dbReference>
<proteinExistence type="predicted"/>
<feature type="compositionally biased region" description="Basic and acidic residues" evidence="9">
    <location>
        <begin position="830"/>
        <end position="839"/>
    </location>
</feature>
<dbReference type="Gene3D" id="3.40.50.300">
    <property type="entry name" value="P-loop containing nucleotide triphosphate hydrolases"/>
    <property type="match status" value="2"/>
</dbReference>
<dbReference type="Pfam" id="PF16095">
    <property type="entry name" value="COR-A"/>
    <property type="match status" value="1"/>
</dbReference>
<dbReference type="EMBL" id="JBJQND010000001">
    <property type="protein sequence ID" value="KAL3888932.1"/>
    <property type="molecule type" value="Genomic_DNA"/>
</dbReference>
<organism evidence="11 12">
    <name type="scientific">Sinanodonta woodiana</name>
    <name type="common">Chinese pond mussel</name>
    <name type="synonym">Anodonta woodiana</name>
    <dbReference type="NCBI Taxonomy" id="1069815"/>
    <lineage>
        <taxon>Eukaryota</taxon>
        <taxon>Metazoa</taxon>
        <taxon>Spiralia</taxon>
        <taxon>Lophotrochozoa</taxon>
        <taxon>Mollusca</taxon>
        <taxon>Bivalvia</taxon>
        <taxon>Autobranchia</taxon>
        <taxon>Heteroconchia</taxon>
        <taxon>Palaeoheterodonta</taxon>
        <taxon>Unionida</taxon>
        <taxon>Unionoidea</taxon>
        <taxon>Unionidae</taxon>
        <taxon>Unioninae</taxon>
        <taxon>Sinanodonta</taxon>
    </lineage>
</organism>
<evidence type="ECO:0000256" key="3">
    <source>
        <dbReference type="ARBA" id="ARBA00022737"/>
    </source>
</evidence>
<gene>
    <name evidence="11" type="ORF">ACJMK2_001292</name>
</gene>
<evidence type="ECO:0000256" key="6">
    <source>
        <dbReference type="ARBA" id="ARBA00022840"/>
    </source>
</evidence>
<dbReference type="SUPFAM" id="SSF52540">
    <property type="entry name" value="P-loop containing nucleoside triphosphate hydrolases"/>
    <property type="match status" value="1"/>
</dbReference>
<dbReference type="InterPro" id="IPR032171">
    <property type="entry name" value="COR-A"/>
</dbReference>
<protein>
    <recommendedName>
        <fullName evidence="1">non-specific serine/threonine protein kinase</fullName>
        <ecNumber evidence="1">2.7.11.1</ecNumber>
    </recommendedName>
</protein>
<evidence type="ECO:0000256" key="5">
    <source>
        <dbReference type="ARBA" id="ARBA00022777"/>
    </source>
</evidence>
<evidence type="ECO:0000256" key="7">
    <source>
        <dbReference type="ARBA" id="ARBA00047899"/>
    </source>
</evidence>
<keyword evidence="6" id="KW-0067">ATP-binding</keyword>
<evidence type="ECO:0000256" key="1">
    <source>
        <dbReference type="ARBA" id="ARBA00012513"/>
    </source>
</evidence>
<dbReference type="Pfam" id="PF18738">
    <property type="entry name" value="HEPN_DZIP3"/>
    <property type="match status" value="1"/>
</dbReference>
<dbReference type="InterPro" id="IPR039788">
    <property type="entry name" value="NOL4/NOL4L"/>
</dbReference>
<comment type="caution">
    <text evidence="11">The sequence shown here is derived from an EMBL/GenBank/DDBJ whole genome shotgun (WGS) entry which is preliminary data.</text>
</comment>
<dbReference type="InterPro" id="IPR020859">
    <property type="entry name" value="ROC"/>
</dbReference>
<keyword evidence="12" id="KW-1185">Reference proteome</keyword>
<reference evidence="11 12" key="1">
    <citation type="submission" date="2024-11" db="EMBL/GenBank/DDBJ databases">
        <title>Chromosome-level genome assembly of the freshwater bivalve Anodonta woodiana.</title>
        <authorList>
            <person name="Chen X."/>
        </authorList>
    </citation>
    <scope>NUCLEOTIDE SEQUENCE [LARGE SCALE GENOMIC DNA]</scope>
    <source>
        <strain evidence="11">MN2024</strain>
        <tissue evidence="11">Gills</tissue>
    </source>
</reference>
<evidence type="ECO:0000256" key="8">
    <source>
        <dbReference type="ARBA" id="ARBA00048679"/>
    </source>
</evidence>
<accession>A0ABD3XRS5</accession>
<dbReference type="PANTHER" id="PTHR12449">
    <property type="entry name" value="DEATH DOMAIN-CONTAINING PROTEIN"/>
    <property type="match status" value="1"/>
</dbReference>
<dbReference type="PROSITE" id="PS51424">
    <property type="entry name" value="ROC"/>
    <property type="match status" value="1"/>
</dbReference>
<feature type="region of interest" description="Disordered" evidence="9">
    <location>
        <begin position="830"/>
        <end position="879"/>
    </location>
</feature>
<evidence type="ECO:0000256" key="4">
    <source>
        <dbReference type="ARBA" id="ARBA00022741"/>
    </source>
</evidence>
<keyword evidence="3" id="KW-0677">Repeat</keyword>
<dbReference type="InterPro" id="IPR027417">
    <property type="entry name" value="P-loop_NTPase"/>
</dbReference>
<keyword evidence="4" id="KW-0547">Nucleotide-binding</keyword>
<evidence type="ECO:0000313" key="11">
    <source>
        <dbReference type="EMBL" id="KAL3888932.1"/>
    </source>
</evidence>
<comment type="catalytic activity">
    <reaction evidence="7">
        <text>L-threonyl-[protein] + ATP = O-phospho-L-threonyl-[protein] + ADP + H(+)</text>
        <dbReference type="Rhea" id="RHEA:46608"/>
        <dbReference type="Rhea" id="RHEA-COMP:11060"/>
        <dbReference type="Rhea" id="RHEA-COMP:11605"/>
        <dbReference type="ChEBI" id="CHEBI:15378"/>
        <dbReference type="ChEBI" id="CHEBI:30013"/>
        <dbReference type="ChEBI" id="CHEBI:30616"/>
        <dbReference type="ChEBI" id="CHEBI:61977"/>
        <dbReference type="ChEBI" id="CHEBI:456216"/>
        <dbReference type="EC" id="2.7.11.1"/>
    </reaction>
</comment>
<keyword evidence="2" id="KW-0808">Transferase</keyword>
<keyword evidence="5" id="KW-0418">Kinase</keyword>
<dbReference type="GO" id="GO:0005524">
    <property type="term" value="F:ATP binding"/>
    <property type="evidence" value="ECO:0007669"/>
    <property type="project" value="UniProtKB-KW"/>
</dbReference>
<dbReference type="Proteomes" id="UP001634394">
    <property type="component" value="Unassembled WGS sequence"/>
</dbReference>
<dbReference type="PANTHER" id="PTHR12449:SF18">
    <property type="entry name" value="DEATH DOMAIN-CONTAINING PROTEIN"/>
    <property type="match status" value="1"/>
</dbReference>
<feature type="domain" description="Roc" evidence="10">
    <location>
        <begin position="727"/>
        <end position="1078"/>
    </location>
</feature>
<evidence type="ECO:0000256" key="2">
    <source>
        <dbReference type="ARBA" id="ARBA00022679"/>
    </source>
</evidence>
<name>A0ABD3XRS5_SINWO</name>
<evidence type="ECO:0000313" key="12">
    <source>
        <dbReference type="Proteomes" id="UP001634394"/>
    </source>
</evidence>
<dbReference type="AlphaFoldDB" id="A0ABD3XRS5"/>
<sequence length="1241" mass="143883">MNEHERLNFYRLSLLIMDGGTPTLKWLFEKQYAASGDLEIFLKSKRTILDDLYKKRKIINQRQMDLLRPSTGIKPSVEQFDTSLLITLLTNICPIQQPLGGWTVFPAASDLCPGADILRVRDARNNLFHHAKCGISDAEFQLESSNVSAAISRLSNQLDQQQQVNIQKIIDDASNAARDFGREKEICNLIFIDKIDEIHNLVQGIYHRGNDGVITGLAVSEAIHSLLEDDKHDGTTDQPDMCFTLGENSIIIVVKLYADLKKELTREIVMSIAKVLFKEDNSTDVLEEIEQASSRRLCIDSLLKRVIHREAATVQSFLKEIHSKCPRMADVLAKTIITEEDCKKFQLIDDRVHANGRISSKVHTRCRIDESDVKFFQRCLYYSPENVDKIADVLLSKLYISFSDHSRVSLQSDVFTRIYVLFEIIRSCHLDSVSELENVLGSELYKEWIIFRNETSGPNGENTGVWQSIIQRIGGAASSLMDSICQTFNIHFIRSERGSLVLIFKAGDNFNIELLKPEAVKMKVRELLEKTCPAHHPLFKDPIHVTVFIKSAQYGEKEEIHFVLEKVRDRKEIEDGHSHFGRHERDYMIEEMDPAPLEKWMFERFKIDECTKIHLEDIISWNDIGRGEKMKILIDTLERFEDGYELMQRYCEENDKFVYDKVFQKGRQQSRTGHNTEVGYDKGEGMQKVFTTWIDFSENPTDAGNPVNILNMDDRSIQLFKNALKDGKEKDYSIRVMVIGHYGVGKTTLIQRLLGKNVNISERHSTEGIDIHLHCCDVSLSSREWTLREKDADQYSRLQRLVRLLNEHSHRQESKREQERQREFDDHVTSVEYDNEHTKQNQHVSKKRNYGHPQQDKHVSAQPGTYQKVNPPSSQPVESPIVRLDPEASSGIDSKNNQKDTVMELLILVKEKSDKVEKHSGEYAALTFWDFSGRYLFYATHQAFLTRRAIYLLVIDFSQQVTDLVDDECYLDAEGIKLCNVHELTEIWLNMIHCCAPSYYYGNPPVILVGTHVDKIPEKNRQKVINEYFIKIRQMLKNKPLVFHLMDNIAIDNTIDNAQRDPRMEHLKRRIFDLASHQPHWGEEKPARWIPLEEAIMKIKASGVKVAPLSLIEEINRSSSVKIEDRYELDVFLHFQHDTGMIVYFNANGLKDMIVLDPQWMFDALKSLITDHRFIEQNPTVTKEWYAFNNKGKLTHELIGLYFESFLFISHNYPVHEKELFSSNYKIYDKKYIFKFSLKTH</sequence>
<dbReference type="EC" id="2.7.11.1" evidence="1"/>
<evidence type="ECO:0000259" key="10">
    <source>
        <dbReference type="PROSITE" id="PS51424"/>
    </source>
</evidence>
<dbReference type="InterPro" id="IPR036388">
    <property type="entry name" value="WH-like_DNA-bd_sf"/>
</dbReference>
<evidence type="ECO:0000256" key="9">
    <source>
        <dbReference type="SAM" id="MobiDB-lite"/>
    </source>
</evidence>
<comment type="catalytic activity">
    <reaction evidence="8">
        <text>L-seryl-[protein] + ATP = O-phospho-L-seryl-[protein] + ADP + H(+)</text>
        <dbReference type="Rhea" id="RHEA:17989"/>
        <dbReference type="Rhea" id="RHEA-COMP:9863"/>
        <dbReference type="Rhea" id="RHEA-COMP:11604"/>
        <dbReference type="ChEBI" id="CHEBI:15378"/>
        <dbReference type="ChEBI" id="CHEBI:29999"/>
        <dbReference type="ChEBI" id="CHEBI:30616"/>
        <dbReference type="ChEBI" id="CHEBI:83421"/>
        <dbReference type="ChEBI" id="CHEBI:456216"/>
        <dbReference type="EC" id="2.7.11.1"/>
    </reaction>
</comment>
<dbReference type="GO" id="GO:0016301">
    <property type="term" value="F:kinase activity"/>
    <property type="evidence" value="ECO:0007669"/>
    <property type="project" value="UniProtKB-KW"/>
</dbReference>
<dbReference type="InterPro" id="IPR041249">
    <property type="entry name" value="HEPN_DZIP3"/>
</dbReference>
<feature type="compositionally biased region" description="Polar residues" evidence="9">
    <location>
        <begin position="862"/>
        <end position="877"/>
    </location>
</feature>